<dbReference type="Proteomes" id="UP000190961">
    <property type="component" value="Unassembled WGS sequence"/>
</dbReference>
<protein>
    <submittedName>
        <fullName evidence="1">Uncharacterized protein</fullName>
    </submittedName>
</protein>
<name>A0A1T5K921_9BACT</name>
<evidence type="ECO:0000313" key="2">
    <source>
        <dbReference type="Proteomes" id="UP000190961"/>
    </source>
</evidence>
<gene>
    <name evidence="1" type="ORF">SAMN05660236_1933</name>
</gene>
<dbReference type="STRING" id="688867.SAMN05660236_1933"/>
<organism evidence="1 2">
    <name type="scientific">Ohtaekwangia koreensis</name>
    <dbReference type="NCBI Taxonomy" id="688867"/>
    <lineage>
        <taxon>Bacteria</taxon>
        <taxon>Pseudomonadati</taxon>
        <taxon>Bacteroidota</taxon>
        <taxon>Cytophagia</taxon>
        <taxon>Cytophagales</taxon>
        <taxon>Fulvivirgaceae</taxon>
        <taxon>Ohtaekwangia</taxon>
    </lineage>
</organism>
<dbReference type="EMBL" id="FUZU01000001">
    <property type="protein sequence ID" value="SKC60110.1"/>
    <property type="molecule type" value="Genomic_DNA"/>
</dbReference>
<sequence length="141" mass="15669">MFLMLVAGVFAACSGKKETSDDHEHAHDTAKEEWKEMDDFHMLMAEAFHPYKDSSNLEPAKAKAPELASAAEKWASASLPEKVNNDEVKNKLQELKTGTAAFAETVKAGDDKVIGEELTKLHDQFHAIQEAWYGGHGEHHH</sequence>
<dbReference type="AlphaFoldDB" id="A0A1T5K921"/>
<reference evidence="1 2" key="1">
    <citation type="submission" date="2017-02" db="EMBL/GenBank/DDBJ databases">
        <authorList>
            <person name="Peterson S.W."/>
        </authorList>
    </citation>
    <scope>NUCLEOTIDE SEQUENCE [LARGE SCALE GENOMIC DNA]</scope>
    <source>
        <strain evidence="1 2">DSM 25262</strain>
    </source>
</reference>
<accession>A0A1T5K921</accession>
<keyword evidence="2" id="KW-1185">Reference proteome</keyword>
<evidence type="ECO:0000313" key="1">
    <source>
        <dbReference type="EMBL" id="SKC60110.1"/>
    </source>
</evidence>
<proteinExistence type="predicted"/>